<evidence type="ECO:0000256" key="7">
    <source>
        <dbReference type="ARBA" id="ARBA00022833"/>
    </source>
</evidence>
<feature type="binding site" evidence="11">
    <location>
        <position position="451"/>
    </location>
    <ligand>
        <name>Zn(2+)</name>
        <dbReference type="ChEBI" id="CHEBI:29105"/>
        <label>2</label>
    </ligand>
</feature>
<comment type="function">
    <text evidence="11">Initiates the restart of stalled replication forks, which reloads the replicative helicase on sites other than the origin of replication. Recognizes and binds to abandoned replication forks and remodels them to uncover a helicase loading site. Promotes assembly of the primosome at these replication forks.</text>
</comment>
<dbReference type="Proteomes" id="UP001317963">
    <property type="component" value="Chromosome"/>
</dbReference>
<feature type="binding site" evidence="11">
    <location>
        <position position="469"/>
    </location>
    <ligand>
        <name>Zn(2+)</name>
        <dbReference type="ChEBI" id="CHEBI:29105"/>
        <label>2</label>
    </ligand>
</feature>
<feature type="binding site" evidence="11">
    <location>
        <position position="448"/>
    </location>
    <ligand>
        <name>Zn(2+)</name>
        <dbReference type="ChEBI" id="CHEBI:29105"/>
        <label>2</label>
    </ligand>
</feature>
<evidence type="ECO:0000256" key="8">
    <source>
        <dbReference type="ARBA" id="ARBA00022840"/>
    </source>
</evidence>
<dbReference type="RefSeq" id="WP_279242683.1">
    <property type="nucleotide sequence ID" value="NZ_CP036501.1"/>
</dbReference>
<dbReference type="InterPro" id="IPR042115">
    <property type="entry name" value="PriA_3primeBD_sf"/>
</dbReference>
<name>A0ABY6Q4K0_9GAMM</name>
<dbReference type="InterPro" id="IPR027417">
    <property type="entry name" value="P-loop_NTPase"/>
</dbReference>
<evidence type="ECO:0000256" key="2">
    <source>
        <dbReference type="ARBA" id="ARBA00022705"/>
    </source>
</evidence>
<dbReference type="EC" id="5.6.2.4" evidence="11"/>
<keyword evidence="10 11" id="KW-0413">Isomerase</keyword>
<dbReference type="InterPro" id="IPR041222">
    <property type="entry name" value="PriA_3primeBD"/>
</dbReference>
<feature type="binding site" evidence="11">
    <location>
        <position position="482"/>
    </location>
    <ligand>
        <name>Zn(2+)</name>
        <dbReference type="ChEBI" id="CHEBI:29105"/>
        <label>1</label>
    </ligand>
</feature>
<comment type="catalytic activity">
    <reaction evidence="11">
        <text>ATP + H2O = ADP + phosphate + H(+)</text>
        <dbReference type="Rhea" id="RHEA:13065"/>
        <dbReference type="ChEBI" id="CHEBI:15377"/>
        <dbReference type="ChEBI" id="CHEBI:15378"/>
        <dbReference type="ChEBI" id="CHEBI:30616"/>
        <dbReference type="ChEBI" id="CHEBI:43474"/>
        <dbReference type="ChEBI" id="CHEBI:456216"/>
        <dbReference type="EC" id="5.6.2.4"/>
    </reaction>
</comment>
<gene>
    <name evidence="11" type="primary">priA</name>
    <name evidence="13" type="ORF">E0F26_03600</name>
</gene>
<sequence>MIPEPNANSSLIVWEIAVPAPLHTTFEYLPHDNIAPPEVGARVLVPFSGRESVGFFIQSREATLADPQKLKRVIDVLDHQSLIEPALLTLLRWVADYYLIPTGDALMMGLARNERKGKPSWTAPLNALKAVASLEDARIALSRAPQQLRALELIGNKIRTLKDIESQGISKATLRALTQTSFVEKVVNDTTHHTEKGYTPPLTPDQADITNSVADSLSSFTTHLIDGVTGSGKTAIYIECIKRVIDTGQQVLVLVPEIGLTPQTRSRFESALGLQVPVIHSGVSDTERSRAWAMARSGAAPVILGTRSSVFCSFKSLGLIIVDEEHDSSLKQQDHPRYSARDVAVKRGQVCNCPVVLGSATPSLETLANALNHRYHHHRLTERAAAAKLPDIKLVDTRGLALTAGLSDEAISAIETTIARGEQALLFLNKRGFARSIQCEDCGWIAECHNCDSIMAVHKSPPQLRCHHCLAHRPTPRSCGSCNSVRLTSRGVGTEQLETFLSRKMRQTPLFRVDSDSVPNLTALNALLDNIRQTPSAILLGTQMLSKGHHFPRVTCVVIVDSDGLLFSADFRAEERLLQLLTQVSGRSGRAELPGQVLIQTRSPNHPLIKHAATTPYLELARTLLDQRRALGLPPHGALGVIRADAKQERDAIEFLNQTREVLADDAICRLLGPMPALMTRRAGLFRYHIVVHSQSRKRVHQTLKKAINVGSNLKIGRKISWFVEIDPTEIV</sequence>
<feature type="binding site" evidence="11">
    <location>
        <position position="439"/>
    </location>
    <ligand>
        <name>Zn(2+)</name>
        <dbReference type="ChEBI" id="CHEBI:29105"/>
        <label>1</label>
    </ligand>
</feature>
<keyword evidence="1 11" id="KW-0639">Primosome</keyword>
<keyword evidence="6 11" id="KW-0347">Helicase</keyword>
<evidence type="ECO:0000256" key="5">
    <source>
        <dbReference type="ARBA" id="ARBA00022801"/>
    </source>
</evidence>
<evidence type="ECO:0000313" key="13">
    <source>
        <dbReference type="EMBL" id="UZP73883.1"/>
    </source>
</evidence>
<evidence type="ECO:0000259" key="12">
    <source>
        <dbReference type="PROSITE" id="PS51192"/>
    </source>
</evidence>
<dbReference type="Pfam" id="PF18074">
    <property type="entry name" value="PriA_C"/>
    <property type="match status" value="1"/>
</dbReference>
<evidence type="ECO:0000256" key="4">
    <source>
        <dbReference type="ARBA" id="ARBA00022741"/>
    </source>
</evidence>
<keyword evidence="8 11" id="KW-0067">ATP-binding</keyword>
<keyword evidence="5 11" id="KW-0378">Hydrolase</keyword>
<feature type="binding site" evidence="11">
    <location>
        <position position="479"/>
    </location>
    <ligand>
        <name>Zn(2+)</name>
        <dbReference type="ChEBI" id="CHEBI:29105"/>
        <label>1</label>
    </ligand>
</feature>
<feature type="domain" description="Helicase ATP-binding" evidence="12">
    <location>
        <begin position="214"/>
        <end position="380"/>
    </location>
</feature>
<dbReference type="InterPro" id="IPR040498">
    <property type="entry name" value="PriA_CRR"/>
</dbReference>
<reference evidence="13 14" key="1">
    <citation type="submission" date="2019-02" db="EMBL/GenBank/DDBJ databases">
        <title>Halieaceae_genomes.</title>
        <authorList>
            <person name="Li S.-H."/>
        </authorList>
    </citation>
    <scope>NUCLEOTIDE SEQUENCE [LARGE SCALE GENOMIC DNA]</scope>
    <source>
        <strain evidence="13 14">JH123</strain>
    </source>
</reference>
<comment type="similarity">
    <text evidence="11">Belongs to the helicase family. PriA subfamily.</text>
</comment>
<dbReference type="Pfam" id="PF17764">
    <property type="entry name" value="PriA_3primeBD"/>
    <property type="match status" value="1"/>
</dbReference>
<evidence type="ECO:0000256" key="1">
    <source>
        <dbReference type="ARBA" id="ARBA00022515"/>
    </source>
</evidence>
<dbReference type="PROSITE" id="PS51192">
    <property type="entry name" value="HELICASE_ATP_BIND_1"/>
    <property type="match status" value="1"/>
</dbReference>
<protein>
    <recommendedName>
        <fullName evidence="11">Replication restart protein PriA</fullName>
    </recommendedName>
    <alternativeName>
        <fullName evidence="11">ATP-dependent DNA helicase PriA</fullName>
        <ecNumber evidence="11">5.6.2.4</ecNumber>
    </alternativeName>
    <alternativeName>
        <fullName evidence="11">DNA 3'-5' helicase PriA</fullName>
    </alternativeName>
</protein>
<dbReference type="PANTHER" id="PTHR30580:SF0">
    <property type="entry name" value="PRIMOSOMAL PROTEIN N"/>
    <property type="match status" value="1"/>
</dbReference>
<dbReference type="InterPro" id="IPR011545">
    <property type="entry name" value="DEAD/DEAH_box_helicase_dom"/>
</dbReference>
<accession>A0ABY6Q4K0</accession>
<dbReference type="Gene3D" id="3.40.1440.60">
    <property type="entry name" value="PriA, 3(prime) DNA-binding domain"/>
    <property type="match status" value="1"/>
</dbReference>
<keyword evidence="4 11" id="KW-0547">Nucleotide-binding</keyword>
<keyword evidence="14" id="KW-1185">Reference proteome</keyword>
<evidence type="ECO:0000256" key="11">
    <source>
        <dbReference type="HAMAP-Rule" id="MF_00983"/>
    </source>
</evidence>
<dbReference type="InterPro" id="IPR005259">
    <property type="entry name" value="PriA"/>
</dbReference>
<dbReference type="CDD" id="cd17929">
    <property type="entry name" value="DEXHc_priA"/>
    <property type="match status" value="1"/>
</dbReference>
<evidence type="ECO:0000256" key="3">
    <source>
        <dbReference type="ARBA" id="ARBA00022723"/>
    </source>
</evidence>
<proteinExistence type="inferred from homology"/>
<dbReference type="Pfam" id="PF00270">
    <property type="entry name" value="DEAD"/>
    <property type="match status" value="1"/>
</dbReference>
<dbReference type="HAMAP" id="MF_00983">
    <property type="entry name" value="PriA"/>
    <property type="match status" value="1"/>
</dbReference>
<evidence type="ECO:0000256" key="9">
    <source>
        <dbReference type="ARBA" id="ARBA00023125"/>
    </source>
</evidence>
<dbReference type="InterPro" id="IPR041236">
    <property type="entry name" value="PriA_C"/>
</dbReference>
<feature type="binding site" evidence="11">
    <location>
        <position position="442"/>
    </location>
    <ligand>
        <name>Zn(2+)</name>
        <dbReference type="ChEBI" id="CHEBI:29105"/>
        <label>1</label>
    </ligand>
</feature>
<comment type="catalytic activity">
    <reaction evidence="11">
        <text>Couples ATP hydrolysis with the unwinding of duplex DNA by translocating in the 3'-5' direction.</text>
        <dbReference type="EC" id="5.6.2.4"/>
    </reaction>
</comment>
<evidence type="ECO:0000313" key="14">
    <source>
        <dbReference type="Proteomes" id="UP001317963"/>
    </source>
</evidence>
<dbReference type="Gene3D" id="3.40.50.300">
    <property type="entry name" value="P-loop containing nucleotide triphosphate hydrolases"/>
    <property type="match status" value="2"/>
</dbReference>
<comment type="cofactor">
    <cofactor evidence="11">
        <name>Zn(2+)</name>
        <dbReference type="ChEBI" id="CHEBI:29105"/>
    </cofactor>
    <text evidence="11">Binds 2 zinc ions per subunit.</text>
</comment>
<dbReference type="NCBIfam" id="NF004067">
    <property type="entry name" value="PRK05580.1-4"/>
    <property type="match status" value="1"/>
</dbReference>
<organism evidence="13 14">
    <name type="scientific">Candidatus Paraluminiphilus aquimaris</name>
    <dbReference type="NCBI Taxonomy" id="2518994"/>
    <lineage>
        <taxon>Bacteria</taxon>
        <taxon>Pseudomonadati</taxon>
        <taxon>Pseudomonadota</taxon>
        <taxon>Gammaproteobacteria</taxon>
        <taxon>Cellvibrionales</taxon>
        <taxon>Halieaceae</taxon>
        <taxon>Candidatus Paraluminiphilus</taxon>
    </lineage>
</organism>
<dbReference type="InterPro" id="IPR014001">
    <property type="entry name" value="Helicase_ATP-bd"/>
</dbReference>
<dbReference type="SMART" id="SM00487">
    <property type="entry name" value="DEXDc"/>
    <property type="match status" value="1"/>
</dbReference>
<keyword evidence="9 11" id="KW-0238">DNA-binding</keyword>
<dbReference type="PANTHER" id="PTHR30580">
    <property type="entry name" value="PRIMOSOMAL PROTEIN N"/>
    <property type="match status" value="1"/>
</dbReference>
<feature type="binding site" evidence="11">
    <location>
        <position position="466"/>
    </location>
    <ligand>
        <name>Zn(2+)</name>
        <dbReference type="ChEBI" id="CHEBI:29105"/>
        <label>2</label>
    </ligand>
</feature>
<dbReference type="EMBL" id="CP036501">
    <property type="protein sequence ID" value="UZP73883.1"/>
    <property type="molecule type" value="Genomic_DNA"/>
</dbReference>
<keyword evidence="3 11" id="KW-0479">Metal-binding</keyword>
<evidence type="ECO:0000256" key="6">
    <source>
        <dbReference type="ARBA" id="ARBA00022806"/>
    </source>
</evidence>
<keyword evidence="2 11" id="KW-0235">DNA replication</keyword>
<evidence type="ECO:0000256" key="10">
    <source>
        <dbReference type="ARBA" id="ARBA00023235"/>
    </source>
</evidence>
<dbReference type="SUPFAM" id="SSF52540">
    <property type="entry name" value="P-loop containing nucleoside triphosphate hydrolases"/>
    <property type="match status" value="2"/>
</dbReference>
<dbReference type="NCBIfam" id="TIGR00595">
    <property type="entry name" value="priA"/>
    <property type="match status" value="1"/>
</dbReference>
<dbReference type="Pfam" id="PF18319">
    <property type="entry name" value="Zn_ribbon_PriA"/>
    <property type="match status" value="1"/>
</dbReference>
<comment type="subunit">
    <text evidence="11">Component of the replication restart primosome.</text>
</comment>
<keyword evidence="7 11" id="KW-0862">Zinc</keyword>